<dbReference type="InterPro" id="IPR030395">
    <property type="entry name" value="GP_PDE_dom"/>
</dbReference>
<dbReference type="PANTHER" id="PTHR46211:SF1">
    <property type="entry name" value="GLYCEROPHOSPHODIESTER PHOSPHODIESTERASE, CYTOPLASMIC"/>
    <property type="match status" value="1"/>
</dbReference>
<dbReference type="GO" id="GO:0008889">
    <property type="term" value="F:glycerophosphodiester phosphodiesterase activity"/>
    <property type="evidence" value="ECO:0007669"/>
    <property type="project" value="UniProtKB-EC"/>
</dbReference>
<organism evidence="3 4">
    <name type="scientific">Gimesia chilikensis</name>
    <dbReference type="NCBI Taxonomy" id="2605989"/>
    <lineage>
        <taxon>Bacteria</taxon>
        <taxon>Pseudomonadati</taxon>
        <taxon>Planctomycetota</taxon>
        <taxon>Planctomycetia</taxon>
        <taxon>Planctomycetales</taxon>
        <taxon>Planctomycetaceae</taxon>
        <taxon>Gimesia</taxon>
    </lineage>
</organism>
<feature type="chain" id="PRO_5022145411" evidence="1">
    <location>
        <begin position="20"/>
        <end position="269"/>
    </location>
</feature>
<protein>
    <submittedName>
        <fullName evidence="3">Glycerophosphoryl diester phosphodiesterase</fullName>
        <ecNumber evidence="3">3.1.4.46</ecNumber>
    </submittedName>
</protein>
<evidence type="ECO:0000313" key="3">
    <source>
        <dbReference type="EMBL" id="QDT23374.1"/>
    </source>
</evidence>
<evidence type="ECO:0000256" key="1">
    <source>
        <dbReference type="SAM" id="SignalP"/>
    </source>
</evidence>
<dbReference type="Pfam" id="PF03009">
    <property type="entry name" value="GDPD"/>
    <property type="match status" value="1"/>
</dbReference>
<dbReference type="OrthoDB" id="238714at2"/>
<dbReference type="GO" id="GO:0006629">
    <property type="term" value="P:lipid metabolic process"/>
    <property type="evidence" value="ECO:0007669"/>
    <property type="project" value="InterPro"/>
</dbReference>
<proteinExistence type="predicted"/>
<dbReference type="Gene3D" id="3.20.20.190">
    <property type="entry name" value="Phosphatidylinositol (PI) phosphodiesterase"/>
    <property type="match status" value="1"/>
</dbReference>
<dbReference type="EC" id="3.1.4.46" evidence="3"/>
<keyword evidence="4" id="KW-1185">Reference proteome</keyword>
<evidence type="ECO:0000313" key="4">
    <source>
        <dbReference type="Proteomes" id="UP000320421"/>
    </source>
</evidence>
<dbReference type="RefSeq" id="WP_145190689.1">
    <property type="nucleotide sequence ID" value="NZ_CP036266.1"/>
</dbReference>
<gene>
    <name evidence="3" type="primary">ugpQ_4</name>
    <name evidence="3" type="ORF">HG66A1_51910</name>
</gene>
<dbReference type="InterPro" id="IPR017946">
    <property type="entry name" value="PLC-like_Pdiesterase_TIM-brl"/>
</dbReference>
<evidence type="ECO:0000259" key="2">
    <source>
        <dbReference type="PROSITE" id="PS51704"/>
    </source>
</evidence>
<dbReference type="Proteomes" id="UP000320421">
    <property type="component" value="Chromosome"/>
</dbReference>
<reference evidence="3 4" key="1">
    <citation type="submission" date="2019-02" db="EMBL/GenBank/DDBJ databases">
        <title>Deep-cultivation of Planctomycetes and their phenomic and genomic characterization uncovers novel biology.</title>
        <authorList>
            <person name="Wiegand S."/>
            <person name="Jogler M."/>
            <person name="Boedeker C."/>
            <person name="Pinto D."/>
            <person name="Vollmers J."/>
            <person name="Rivas-Marin E."/>
            <person name="Kohn T."/>
            <person name="Peeters S.H."/>
            <person name="Heuer A."/>
            <person name="Rast P."/>
            <person name="Oberbeckmann S."/>
            <person name="Bunk B."/>
            <person name="Jeske O."/>
            <person name="Meyerdierks A."/>
            <person name="Storesund J.E."/>
            <person name="Kallscheuer N."/>
            <person name="Luecker S."/>
            <person name="Lage O.M."/>
            <person name="Pohl T."/>
            <person name="Merkel B.J."/>
            <person name="Hornburger P."/>
            <person name="Mueller R.-W."/>
            <person name="Bruemmer F."/>
            <person name="Labrenz M."/>
            <person name="Spormann A.M."/>
            <person name="Op den Camp H."/>
            <person name="Overmann J."/>
            <person name="Amann R."/>
            <person name="Jetten M.S.M."/>
            <person name="Mascher T."/>
            <person name="Medema M.H."/>
            <person name="Devos D.P."/>
            <person name="Kaster A.-K."/>
            <person name="Ovreas L."/>
            <person name="Rohde M."/>
            <person name="Galperin M.Y."/>
            <person name="Jogler C."/>
        </authorList>
    </citation>
    <scope>NUCLEOTIDE SEQUENCE [LARGE SCALE GENOMIC DNA]</scope>
    <source>
        <strain evidence="3 4">HG66A1</strain>
    </source>
</reference>
<dbReference type="EMBL" id="CP036266">
    <property type="protein sequence ID" value="QDT23374.1"/>
    <property type="molecule type" value="Genomic_DNA"/>
</dbReference>
<sequence length="269" mass="30237" precursor="true">MKFVYALLFALNLLTVLPAEEPSFLKNGVTAHRGNSVAWPENTIPAFESGILAGADWLELDIFLTKDGKLVVTHDKTTKRVGDQNREVADSTYAELKTIDVATDFRRRKQLTKTECPPQRMPLLEEVLLLVKQQNKTRVSLQPKADCVKEAVALVKRLKMEPWVGFNDGNLNFMTQVKQLAPEIPVFWDRGADTDIAADIKIARQRGFEALVLHHSGITPEKVQQIKAAGLEPGAWTVNDPDLMQQLLKQGVERIYTDDPSLLLELKNR</sequence>
<dbReference type="AlphaFoldDB" id="A0A517PVH9"/>
<name>A0A517PVH9_9PLAN</name>
<dbReference type="PROSITE" id="PS51704">
    <property type="entry name" value="GP_PDE"/>
    <property type="match status" value="1"/>
</dbReference>
<keyword evidence="1" id="KW-0732">Signal</keyword>
<dbReference type="SUPFAM" id="SSF51695">
    <property type="entry name" value="PLC-like phosphodiesterases"/>
    <property type="match status" value="1"/>
</dbReference>
<feature type="signal peptide" evidence="1">
    <location>
        <begin position="1"/>
        <end position="19"/>
    </location>
</feature>
<feature type="domain" description="GP-PDE" evidence="2">
    <location>
        <begin position="27"/>
        <end position="267"/>
    </location>
</feature>
<keyword evidence="3" id="KW-0378">Hydrolase</keyword>
<dbReference type="PANTHER" id="PTHR46211">
    <property type="entry name" value="GLYCEROPHOSPHORYL DIESTER PHOSPHODIESTERASE"/>
    <property type="match status" value="1"/>
</dbReference>
<accession>A0A517PVH9</accession>